<proteinExistence type="predicted"/>
<comment type="caution">
    <text evidence="2">The sequence shown here is derived from an EMBL/GenBank/DDBJ whole genome shotgun (WGS) entry which is preliminary data.</text>
</comment>
<keyword evidence="1" id="KW-1133">Transmembrane helix</keyword>
<feature type="transmembrane region" description="Helical" evidence="1">
    <location>
        <begin position="7"/>
        <end position="24"/>
    </location>
</feature>
<keyword evidence="3" id="KW-1185">Reference proteome</keyword>
<evidence type="ECO:0008006" key="4">
    <source>
        <dbReference type="Google" id="ProtNLM"/>
    </source>
</evidence>
<keyword evidence="1" id="KW-0472">Membrane</keyword>
<protein>
    <recommendedName>
        <fullName evidence="4">DUF3592 domain-containing protein</fullName>
    </recommendedName>
</protein>
<dbReference type="EMBL" id="QXED01000005">
    <property type="protein sequence ID" value="RIV21182.1"/>
    <property type="molecule type" value="Genomic_DNA"/>
</dbReference>
<dbReference type="Proteomes" id="UP000283523">
    <property type="component" value="Unassembled WGS sequence"/>
</dbReference>
<organism evidence="2 3">
    <name type="scientific">Fibrisoma montanum</name>
    <dbReference type="NCBI Taxonomy" id="2305895"/>
    <lineage>
        <taxon>Bacteria</taxon>
        <taxon>Pseudomonadati</taxon>
        <taxon>Bacteroidota</taxon>
        <taxon>Cytophagia</taxon>
        <taxon>Cytophagales</taxon>
        <taxon>Spirosomataceae</taxon>
        <taxon>Fibrisoma</taxon>
    </lineage>
</organism>
<evidence type="ECO:0000313" key="3">
    <source>
        <dbReference type="Proteomes" id="UP000283523"/>
    </source>
</evidence>
<gene>
    <name evidence="2" type="ORF">DYU11_17300</name>
</gene>
<dbReference type="OrthoDB" id="961060at2"/>
<evidence type="ECO:0000256" key="1">
    <source>
        <dbReference type="SAM" id="Phobius"/>
    </source>
</evidence>
<dbReference type="RefSeq" id="WP_119668973.1">
    <property type="nucleotide sequence ID" value="NZ_QXED01000005.1"/>
</dbReference>
<sequence>MSLKKWSIYLFSILLGILLLWITYKLSEDYDEQAYIQQHSPRVKMPVVKRIKGWGTVRYPNKVYVSHQGKSYILEFSNQYFRKTAKLDSILVHYDPTRDRAVQVDGKLTKPYVLLLLLGLVSLAIVIGTVIDLRRQLTKTIVA</sequence>
<evidence type="ECO:0000313" key="2">
    <source>
        <dbReference type="EMBL" id="RIV21182.1"/>
    </source>
</evidence>
<reference evidence="2 3" key="1">
    <citation type="submission" date="2018-08" db="EMBL/GenBank/DDBJ databases">
        <title>Fibrisoma montanum sp. nov., isolated from Danxia mountain soil.</title>
        <authorList>
            <person name="Huang Y."/>
        </authorList>
    </citation>
    <scope>NUCLEOTIDE SEQUENCE [LARGE SCALE GENOMIC DNA]</scope>
    <source>
        <strain evidence="2 3">HYT19</strain>
    </source>
</reference>
<name>A0A418M5P2_9BACT</name>
<accession>A0A418M5P2</accession>
<keyword evidence="1" id="KW-0812">Transmembrane</keyword>
<dbReference type="AlphaFoldDB" id="A0A418M5P2"/>
<feature type="transmembrane region" description="Helical" evidence="1">
    <location>
        <begin position="112"/>
        <end position="131"/>
    </location>
</feature>